<gene>
    <name evidence="1" type="ORF">LCGC14_0663590</name>
</gene>
<comment type="caution">
    <text evidence="1">The sequence shown here is derived from an EMBL/GenBank/DDBJ whole genome shotgun (WGS) entry which is preliminary data.</text>
</comment>
<protein>
    <submittedName>
        <fullName evidence="1">Uncharacterized protein</fullName>
    </submittedName>
</protein>
<name>A0A0F9TE94_9ZZZZ</name>
<dbReference type="EMBL" id="LAZR01001280">
    <property type="protein sequence ID" value="KKN47366.1"/>
    <property type="molecule type" value="Genomic_DNA"/>
</dbReference>
<evidence type="ECO:0000313" key="1">
    <source>
        <dbReference type="EMBL" id="KKN47366.1"/>
    </source>
</evidence>
<accession>A0A0F9TE94</accession>
<reference evidence="1" key="1">
    <citation type="journal article" date="2015" name="Nature">
        <title>Complex archaea that bridge the gap between prokaryotes and eukaryotes.</title>
        <authorList>
            <person name="Spang A."/>
            <person name="Saw J.H."/>
            <person name="Jorgensen S.L."/>
            <person name="Zaremba-Niedzwiedzka K."/>
            <person name="Martijn J."/>
            <person name="Lind A.E."/>
            <person name="van Eijk R."/>
            <person name="Schleper C."/>
            <person name="Guy L."/>
            <person name="Ettema T.J."/>
        </authorList>
    </citation>
    <scope>NUCLEOTIDE SEQUENCE</scope>
</reference>
<proteinExistence type="predicted"/>
<sequence length="164" mass="19303">MENLGNTFLMVTDPYDFDMKQQKVFYSDFGFVITSQSEFFRDSMIKLCKECNNVRKRNFGKNIITTARKRMKKFINKQIKTERDLFELVAMLFDIVYYTAVSQDKNAHLRKFSVIEGATLKYFGYIGSKDYDMFEIINKIQEKIESSKDKNGAGSCFEVYQIKN</sequence>
<dbReference type="AlphaFoldDB" id="A0A0F9TE94"/>
<organism evidence="1">
    <name type="scientific">marine sediment metagenome</name>
    <dbReference type="NCBI Taxonomy" id="412755"/>
    <lineage>
        <taxon>unclassified sequences</taxon>
        <taxon>metagenomes</taxon>
        <taxon>ecological metagenomes</taxon>
    </lineage>
</organism>